<proteinExistence type="inferred from homology"/>
<keyword evidence="3 6" id="KW-0812">Transmembrane</keyword>
<feature type="transmembrane region" description="Helical" evidence="6">
    <location>
        <begin position="9"/>
        <end position="26"/>
    </location>
</feature>
<dbReference type="GO" id="GO:0016020">
    <property type="term" value="C:membrane"/>
    <property type="evidence" value="ECO:0007669"/>
    <property type="project" value="UniProtKB-SubCell"/>
</dbReference>
<evidence type="ECO:0000256" key="2">
    <source>
        <dbReference type="ARBA" id="ARBA00009773"/>
    </source>
</evidence>
<dbReference type="PANTHER" id="PTHR21716">
    <property type="entry name" value="TRANSMEMBRANE PROTEIN"/>
    <property type="match status" value="1"/>
</dbReference>
<dbReference type="STRING" id="1612202.SAMN05421734_10371"/>
<feature type="transmembrane region" description="Helical" evidence="6">
    <location>
        <begin position="62"/>
        <end position="80"/>
    </location>
</feature>
<feature type="transmembrane region" description="Helical" evidence="6">
    <location>
        <begin position="322"/>
        <end position="349"/>
    </location>
</feature>
<comment type="subcellular location">
    <subcellularLocation>
        <location evidence="1">Membrane</location>
        <topology evidence="1">Multi-pass membrane protein</topology>
    </subcellularLocation>
</comment>
<dbReference type="Pfam" id="PF01594">
    <property type="entry name" value="AI-2E_transport"/>
    <property type="match status" value="1"/>
</dbReference>
<keyword evidence="8" id="KW-1185">Reference proteome</keyword>
<feature type="transmembrane region" description="Helical" evidence="6">
    <location>
        <begin position="167"/>
        <end position="189"/>
    </location>
</feature>
<evidence type="ECO:0000256" key="6">
    <source>
        <dbReference type="SAM" id="Phobius"/>
    </source>
</evidence>
<evidence type="ECO:0000313" key="8">
    <source>
        <dbReference type="Proteomes" id="UP000242949"/>
    </source>
</evidence>
<keyword evidence="4 6" id="KW-1133">Transmembrane helix</keyword>
<evidence type="ECO:0000256" key="1">
    <source>
        <dbReference type="ARBA" id="ARBA00004141"/>
    </source>
</evidence>
<gene>
    <name evidence="7" type="ORF">SAMN05421734_10371</name>
</gene>
<dbReference type="OrthoDB" id="9774361at2"/>
<evidence type="ECO:0000256" key="5">
    <source>
        <dbReference type="ARBA" id="ARBA00023136"/>
    </source>
</evidence>
<comment type="similarity">
    <text evidence="2">Belongs to the autoinducer-2 exporter (AI-2E) (TC 2.A.86) family.</text>
</comment>
<evidence type="ECO:0000313" key="7">
    <source>
        <dbReference type="EMBL" id="SDB94601.1"/>
    </source>
</evidence>
<evidence type="ECO:0000256" key="4">
    <source>
        <dbReference type="ARBA" id="ARBA00022989"/>
    </source>
</evidence>
<dbReference type="EMBL" id="FMYI01000003">
    <property type="protein sequence ID" value="SDB94601.1"/>
    <property type="molecule type" value="Genomic_DNA"/>
</dbReference>
<keyword evidence="5 6" id="KW-0472">Membrane</keyword>
<evidence type="ECO:0000256" key="3">
    <source>
        <dbReference type="ARBA" id="ARBA00022692"/>
    </source>
</evidence>
<dbReference type="Proteomes" id="UP000242949">
    <property type="component" value="Unassembled WGS sequence"/>
</dbReference>
<accession>A0A1G6HK77</accession>
<dbReference type="PANTHER" id="PTHR21716:SF68">
    <property type="entry name" value="TRANSPORT PROTEIN YTVI-RELATED"/>
    <property type="match status" value="1"/>
</dbReference>
<name>A0A1G6HK77_9BACI</name>
<protein>
    <submittedName>
        <fullName evidence="7">Sporulation integral membrane protein YtvI</fullName>
    </submittedName>
</protein>
<organism evidence="7 8">
    <name type="scientific">Pelagirhabdus alkalitolerans</name>
    <dbReference type="NCBI Taxonomy" id="1612202"/>
    <lineage>
        <taxon>Bacteria</taxon>
        <taxon>Bacillati</taxon>
        <taxon>Bacillota</taxon>
        <taxon>Bacilli</taxon>
        <taxon>Bacillales</taxon>
        <taxon>Bacillaceae</taxon>
        <taxon>Pelagirhabdus</taxon>
    </lineage>
</organism>
<sequence length="373" mass="42634">MLSSKQRIIARLLLSIIICFGIYYGFLFTYHYLMPFVFVILLSSLLQKPITIIMRMTQLNRLWASLLSIVGSLLCAGILLRQVGFFILSQLHQLVEISPQSINQTFKVTFQHIKSLTSRLEQGLNVSLDKLQLTHYFSDDITQNISNTIQNGIKDIFSTLFLTLADGIISILQLTSTTLIVIILTFLLCKDWHFVMRSINKPSLSPLIQTIESLVLPFKQTLFAYIKTQCLISCVTTCILLVGFLFITAEYAFVLAIILGFFDWIPFIGVGILIWPWIVYAALSGHYQVVIILACMYTTVLLSHHILEPHLMAKSMNLKPLFLISIGFFSYRLFDVWGILLTPLFIILIQTIRLSQIDKQIVNYVKYGYNPKN</sequence>
<feature type="transmembrane region" description="Helical" evidence="6">
    <location>
        <begin position="32"/>
        <end position="50"/>
    </location>
</feature>
<dbReference type="InterPro" id="IPR002549">
    <property type="entry name" value="AI-2E-like"/>
</dbReference>
<feature type="transmembrane region" description="Helical" evidence="6">
    <location>
        <begin position="253"/>
        <end position="275"/>
    </location>
</feature>
<reference evidence="8" key="1">
    <citation type="submission" date="2016-09" db="EMBL/GenBank/DDBJ databases">
        <authorList>
            <person name="Varghese N."/>
            <person name="Submissions S."/>
        </authorList>
    </citation>
    <scope>NUCLEOTIDE SEQUENCE [LARGE SCALE GENOMIC DNA]</scope>
    <source>
        <strain evidence="8">S5</strain>
    </source>
</reference>
<feature type="transmembrane region" description="Helical" evidence="6">
    <location>
        <begin position="287"/>
        <end position="307"/>
    </location>
</feature>
<dbReference type="AlphaFoldDB" id="A0A1G6HK77"/>
<dbReference type="RefSeq" id="WP_090793969.1">
    <property type="nucleotide sequence ID" value="NZ_FMYI01000003.1"/>
</dbReference>
<feature type="transmembrane region" description="Helical" evidence="6">
    <location>
        <begin position="222"/>
        <end position="247"/>
    </location>
</feature>
<dbReference type="GO" id="GO:0055085">
    <property type="term" value="P:transmembrane transport"/>
    <property type="evidence" value="ECO:0007669"/>
    <property type="project" value="TreeGrafter"/>
</dbReference>